<dbReference type="Proteomes" id="UP001190700">
    <property type="component" value="Unassembled WGS sequence"/>
</dbReference>
<feature type="region of interest" description="Disordered" evidence="2">
    <location>
        <begin position="214"/>
        <end position="249"/>
    </location>
</feature>
<evidence type="ECO:0000256" key="1">
    <source>
        <dbReference type="SAM" id="Coils"/>
    </source>
</evidence>
<organism evidence="3 4">
    <name type="scientific">Cymbomonas tetramitiformis</name>
    <dbReference type="NCBI Taxonomy" id="36881"/>
    <lineage>
        <taxon>Eukaryota</taxon>
        <taxon>Viridiplantae</taxon>
        <taxon>Chlorophyta</taxon>
        <taxon>Pyramimonadophyceae</taxon>
        <taxon>Pyramimonadales</taxon>
        <taxon>Pyramimonadaceae</taxon>
        <taxon>Cymbomonas</taxon>
    </lineage>
</organism>
<evidence type="ECO:0000313" key="3">
    <source>
        <dbReference type="EMBL" id="KAK3234914.1"/>
    </source>
</evidence>
<evidence type="ECO:0000313" key="4">
    <source>
        <dbReference type="Proteomes" id="UP001190700"/>
    </source>
</evidence>
<dbReference type="EMBL" id="LGRX02035424">
    <property type="protein sequence ID" value="KAK3234914.1"/>
    <property type="molecule type" value="Genomic_DNA"/>
</dbReference>
<evidence type="ECO:0000256" key="2">
    <source>
        <dbReference type="SAM" id="MobiDB-lite"/>
    </source>
</evidence>
<comment type="caution">
    <text evidence="3">The sequence shown here is derived from an EMBL/GenBank/DDBJ whole genome shotgun (WGS) entry which is preliminary data.</text>
</comment>
<accession>A0AAE0BF99</accession>
<keyword evidence="4" id="KW-1185">Reference proteome</keyword>
<feature type="region of interest" description="Disordered" evidence="2">
    <location>
        <begin position="1"/>
        <end position="56"/>
    </location>
</feature>
<gene>
    <name evidence="3" type="ORF">CYMTET_54867</name>
</gene>
<feature type="compositionally biased region" description="Polar residues" evidence="2">
    <location>
        <begin position="10"/>
        <end position="20"/>
    </location>
</feature>
<feature type="coiled-coil region" evidence="1">
    <location>
        <begin position="142"/>
        <end position="202"/>
    </location>
</feature>
<name>A0AAE0BF99_9CHLO</name>
<keyword evidence="1" id="KW-0175">Coiled coil</keyword>
<sequence length="264" mass="28449">MYDPHRESAQLRTGLSSDNPPQVKPLALFARQVATSAAGPKSDETAKGSSSTSYWASPWHPAEQLRAAGEVVRALVEQVEGLHKQVLPAFELPADALPAAGGPGAPAVDDPRPSASGDGLFRQVQRLEQALGLLHMIVDAKSQTMSIARDRLQEENSELRSQLETREASGIPEVVVPEVVDAAQWRQEKRMLRHEMAALQKLYDEELVKLRASKEDEGQAAVQTTSDADNVGPDMPEVGQGNPCGSQSREEVHEAALLQVGGVL</sequence>
<proteinExistence type="predicted"/>
<reference evidence="3 4" key="1">
    <citation type="journal article" date="2015" name="Genome Biol. Evol.">
        <title>Comparative Genomics of a Bacterivorous Green Alga Reveals Evolutionary Causalities and Consequences of Phago-Mixotrophic Mode of Nutrition.</title>
        <authorList>
            <person name="Burns J.A."/>
            <person name="Paasch A."/>
            <person name="Narechania A."/>
            <person name="Kim E."/>
        </authorList>
    </citation>
    <scope>NUCLEOTIDE SEQUENCE [LARGE SCALE GENOMIC DNA]</scope>
    <source>
        <strain evidence="3 4">PLY_AMNH</strain>
    </source>
</reference>
<protein>
    <submittedName>
        <fullName evidence="3">Uncharacterized protein</fullName>
    </submittedName>
</protein>
<dbReference type="AlphaFoldDB" id="A0AAE0BF99"/>